<comment type="caution">
    <text evidence="1">The sequence shown here is derived from an EMBL/GenBank/DDBJ whole genome shotgun (WGS) entry which is preliminary data.</text>
</comment>
<sequence>MLTWLTDELKQDIRKQYEPLYKRNLTDEEIERIAVNLTEVLEAYLKMEWKQKYGNAKQQ</sequence>
<dbReference type="EMBL" id="MFJE01000036">
    <property type="protein sequence ID" value="OGG13786.1"/>
    <property type="molecule type" value="Genomic_DNA"/>
</dbReference>
<evidence type="ECO:0000313" key="2">
    <source>
        <dbReference type="Proteomes" id="UP000177383"/>
    </source>
</evidence>
<gene>
    <name evidence="1" type="ORF">A2773_01530</name>
</gene>
<accession>A0A1F5ZMQ5</accession>
<proteinExistence type="predicted"/>
<evidence type="ECO:0000313" key="1">
    <source>
        <dbReference type="EMBL" id="OGG13786.1"/>
    </source>
</evidence>
<dbReference type="Proteomes" id="UP000177383">
    <property type="component" value="Unassembled WGS sequence"/>
</dbReference>
<dbReference type="STRING" id="1798375.A2773_01530"/>
<protein>
    <submittedName>
        <fullName evidence="1">Uncharacterized protein</fullName>
    </submittedName>
</protein>
<organism evidence="1 2">
    <name type="scientific">Candidatus Gottesmanbacteria bacterium RIFCSPHIGHO2_01_FULL_39_10</name>
    <dbReference type="NCBI Taxonomy" id="1798375"/>
    <lineage>
        <taxon>Bacteria</taxon>
        <taxon>Candidatus Gottesmaniibacteriota</taxon>
    </lineage>
</organism>
<reference evidence="1 2" key="1">
    <citation type="journal article" date="2016" name="Nat. Commun.">
        <title>Thousands of microbial genomes shed light on interconnected biogeochemical processes in an aquifer system.</title>
        <authorList>
            <person name="Anantharaman K."/>
            <person name="Brown C.T."/>
            <person name="Hug L.A."/>
            <person name="Sharon I."/>
            <person name="Castelle C.J."/>
            <person name="Probst A.J."/>
            <person name="Thomas B.C."/>
            <person name="Singh A."/>
            <person name="Wilkins M.J."/>
            <person name="Karaoz U."/>
            <person name="Brodie E.L."/>
            <person name="Williams K.H."/>
            <person name="Hubbard S.S."/>
            <person name="Banfield J.F."/>
        </authorList>
    </citation>
    <scope>NUCLEOTIDE SEQUENCE [LARGE SCALE GENOMIC DNA]</scope>
</reference>
<dbReference type="AlphaFoldDB" id="A0A1F5ZMQ5"/>
<name>A0A1F5ZMQ5_9BACT</name>